<dbReference type="PRINTS" id="PR00344">
    <property type="entry name" value="BCTRLSENSOR"/>
</dbReference>
<keyword evidence="6" id="KW-0418">Kinase</keyword>
<keyword evidence="12" id="KW-1185">Reference proteome</keyword>
<dbReference type="Proteomes" id="UP001321786">
    <property type="component" value="Chromosome"/>
</dbReference>
<keyword evidence="7" id="KW-0902">Two-component regulatory system</keyword>
<evidence type="ECO:0000259" key="9">
    <source>
        <dbReference type="PROSITE" id="PS50109"/>
    </source>
</evidence>
<evidence type="ECO:0000259" key="10">
    <source>
        <dbReference type="PROSITE" id="PS50894"/>
    </source>
</evidence>
<dbReference type="InterPro" id="IPR036641">
    <property type="entry name" value="HPT_dom_sf"/>
</dbReference>
<keyword evidence="4 8" id="KW-0597">Phosphoprotein</keyword>
<evidence type="ECO:0000256" key="6">
    <source>
        <dbReference type="ARBA" id="ARBA00022777"/>
    </source>
</evidence>
<evidence type="ECO:0000256" key="7">
    <source>
        <dbReference type="ARBA" id="ARBA00023012"/>
    </source>
</evidence>
<dbReference type="SMART" id="SM00073">
    <property type="entry name" value="HPT"/>
    <property type="match status" value="1"/>
</dbReference>
<gene>
    <name evidence="11" type="ORF">HLPR_03170</name>
</gene>
<dbReference type="Pfam" id="PF02518">
    <property type="entry name" value="HATPase_c"/>
    <property type="match status" value="1"/>
</dbReference>
<keyword evidence="5" id="KW-0808">Transferase</keyword>
<dbReference type="PANTHER" id="PTHR43395:SF10">
    <property type="entry name" value="CHEMOTAXIS PROTEIN CHEA"/>
    <property type="match status" value="1"/>
</dbReference>
<dbReference type="GO" id="GO:0004673">
    <property type="term" value="F:protein histidine kinase activity"/>
    <property type="evidence" value="ECO:0007669"/>
    <property type="project" value="UniProtKB-EC"/>
</dbReference>
<dbReference type="EC" id="2.7.13.3" evidence="2"/>
<dbReference type="InterPro" id="IPR036890">
    <property type="entry name" value="HATPase_C_sf"/>
</dbReference>
<dbReference type="RefSeq" id="WP_338536343.1">
    <property type="nucleotide sequence ID" value="NZ_AP028654.1"/>
</dbReference>
<dbReference type="GO" id="GO:0000160">
    <property type="term" value="P:phosphorelay signal transduction system"/>
    <property type="evidence" value="ECO:0007669"/>
    <property type="project" value="UniProtKB-KW"/>
</dbReference>
<evidence type="ECO:0000256" key="1">
    <source>
        <dbReference type="ARBA" id="ARBA00000085"/>
    </source>
</evidence>
<feature type="domain" description="Histidine kinase" evidence="9">
    <location>
        <begin position="213"/>
        <end position="415"/>
    </location>
</feature>
<evidence type="ECO:0000256" key="8">
    <source>
        <dbReference type="PROSITE-ProRule" id="PRU00110"/>
    </source>
</evidence>
<dbReference type="InterPro" id="IPR005467">
    <property type="entry name" value="His_kinase_dom"/>
</dbReference>
<comment type="catalytic activity">
    <reaction evidence="1">
        <text>ATP + protein L-histidine = ADP + protein N-phospho-L-histidine.</text>
        <dbReference type="EC" id="2.7.13.3"/>
    </reaction>
</comment>
<sequence>MINKNLDPMTELFVLETYELINDLENQIISVEDEQNLSKYINEMFRIVHTLKASSSMMLFTNLATLAHKAEDLLDIFNRNSDCIPNFDLFIKIILEFIDIFRNKIELVNCESDEISDYSVLINEIDSFIKSTYFFYPTINIKRTKAKQNNKYYISPVSTGESRCKKKRELITIDSSKLDSIIEIINEVEVLDNNFMEYIIKNNLTFNDNNIIKQLNIKIDELRLLTSSLKKVPIINIFTKFDRVIRDVKKQMGKKIKLELLGENISIERSYIKDVEGALIQLIKNSIIHGLENVEEREKLGKNHTGIIMVEAREEIKNTRISVKDDGRGIDKSKVIKKAIEVGLLDRKKVHEVGNEILDFIFMPDFSTETKITEYSGRGYGLNIVKENIERLGGTITVLSEVNKGSEFIIKIPRI</sequence>
<dbReference type="SUPFAM" id="SSF55874">
    <property type="entry name" value="ATPase domain of HSP90 chaperone/DNA topoisomerase II/histidine kinase"/>
    <property type="match status" value="1"/>
</dbReference>
<dbReference type="PROSITE" id="PS50109">
    <property type="entry name" value="HIS_KIN"/>
    <property type="match status" value="1"/>
</dbReference>
<feature type="modified residue" description="Phosphohistidine" evidence="8">
    <location>
        <position position="49"/>
    </location>
</feature>
<dbReference type="Gene3D" id="3.30.565.10">
    <property type="entry name" value="Histidine kinase-like ATPase, C-terminal domain"/>
    <property type="match status" value="1"/>
</dbReference>
<name>A0AAU9E0Z9_9FIRM</name>
<evidence type="ECO:0000313" key="11">
    <source>
        <dbReference type="EMBL" id="BEP27986.1"/>
    </source>
</evidence>
<dbReference type="KEGG" id="hprf:HLPR_03170"/>
<keyword evidence="3" id="KW-0145">Chemotaxis</keyword>
<dbReference type="SUPFAM" id="SSF47226">
    <property type="entry name" value="Histidine-containing phosphotransfer domain, HPT domain"/>
    <property type="match status" value="1"/>
</dbReference>
<dbReference type="InterPro" id="IPR003594">
    <property type="entry name" value="HATPase_dom"/>
</dbReference>
<evidence type="ECO:0000313" key="12">
    <source>
        <dbReference type="Proteomes" id="UP001321786"/>
    </source>
</evidence>
<dbReference type="SMART" id="SM00387">
    <property type="entry name" value="HATPase_c"/>
    <property type="match status" value="1"/>
</dbReference>
<organism evidence="11 12">
    <name type="scientific">Helicovermis profundi</name>
    <dbReference type="NCBI Taxonomy" id="3065157"/>
    <lineage>
        <taxon>Bacteria</taxon>
        <taxon>Bacillati</taxon>
        <taxon>Bacillota</taxon>
        <taxon>Clostridia</taxon>
        <taxon>Helicovermis</taxon>
    </lineage>
</organism>
<dbReference type="Pfam" id="PF01627">
    <property type="entry name" value="Hpt"/>
    <property type="match status" value="1"/>
</dbReference>
<dbReference type="FunFam" id="3.30.565.10:FF:000016">
    <property type="entry name" value="Chemotaxis protein CheA, putative"/>
    <property type="match status" value="1"/>
</dbReference>
<dbReference type="EMBL" id="AP028654">
    <property type="protein sequence ID" value="BEP27986.1"/>
    <property type="molecule type" value="Genomic_DNA"/>
</dbReference>
<evidence type="ECO:0000256" key="5">
    <source>
        <dbReference type="ARBA" id="ARBA00022679"/>
    </source>
</evidence>
<evidence type="ECO:0000256" key="4">
    <source>
        <dbReference type="ARBA" id="ARBA00022553"/>
    </source>
</evidence>
<dbReference type="PROSITE" id="PS50894">
    <property type="entry name" value="HPT"/>
    <property type="match status" value="1"/>
</dbReference>
<dbReference type="InterPro" id="IPR008207">
    <property type="entry name" value="Sig_transdc_His_kin_Hpt_dom"/>
</dbReference>
<evidence type="ECO:0000256" key="3">
    <source>
        <dbReference type="ARBA" id="ARBA00022500"/>
    </source>
</evidence>
<dbReference type="CDD" id="cd00088">
    <property type="entry name" value="HPT"/>
    <property type="match status" value="1"/>
</dbReference>
<protein>
    <recommendedName>
        <fullName evidence="2">histidine kinase</fullName>
        <ecNumber evidence="2">2.7.13.3</ecNumber>
    </recommendedName>
</protein>
<accession>A0AAU9E0Z9</accession>
<feature type="domain" description="HPt" evidence="10">
    <location>
        <begin position="2"/>
        <end position="108"/>
    </location>
</feature>
<proteinExistence type="predicted"/>
<dbReference type="GO" id="GO:0006935">
    <property type="term" value="P:chemotaxis"/>
    <property type="evidence" value="ECO:0007669"/>
    <property type="project" value="UniProtKB-KW"/>
</dbReference>
<dbReference type="InterPro" id="IPR004358">
    <property type="entry name" value="Sig_transdc_His_kin-like_C"/>
</dbReference>
<dbReference type="InterPro" id="IPR051315">
    <property type="entry name" value="Bact_Chemotaxis_CheA"/>
</dbReference>
<dbReference type="AlphaFoldDB" id="A0AAU9E0Z9"/>
<dbReference type="Gene3D" id="1.20.120.160">
    <property type="entry name" value="HPT domain"/>
    <property type="match status" value="1"/>
</dbReference>
<reference evidence="11 12" key="1">
    <citation type="submission" date="2023-08" db="EMBL/GenBank/DDBJ databases">
        <title>Helicovermis profunda gen. nov., sp. nov., a novel mesophilic, fermentative bacterium within the Bacillota from a deep-sea hydrothermal vent chimney.</title>
        <authorList>
            <person name="Miyazaki U."/>
            <person name="Mizutani D."/>
            <person name="Hashimoto Y."/>
            <person name="Tame A."/>
            <person name="Sawayama S."/>
            <person name="Miyazaki J."/>
            <person name="Takai K."/>
            <person name="Nakagawa S."/>
        </authorList>
    </citation>
    <scope>NUCLEOTIDE SEQUENCE [LARGE SCALE GENOMIC DNA]</scope>
    <source>
        <strain evidence="11 12">S502</strain>
    </source>
</reference>
<evidence type="ECO:0000256" key="2">
    <source>
        <dbReference type="ARBA" id="ARBA00012438"/>
    </source>
</evidence>
<dbReference type="PANTHER" id="PTHR43395">
    <property type="entry name" value="SENSOR HISTIDINE KINASE CHEA"/>
    <property type="match status" value="1"/>
</dbReference>